<protein>
    <recommendedName>
        <fullName evidence="1">Carboxymuconolactone decarboxylase-like domain-containing protein</fullName>
    </recommendedName>
</protein>
<evidence type="ECO:0000313" key="2">
    <source>
        <dbReference type="EMBL" id="GAA0450826.1"/>
    </source>
</evidence>
<dbReference type="InterPro" id="IPR003779">
    <property type="entry name" value="CMD-like"/>
</dbReference>
<dbReference type="SUPFAM" id="SSF69118">
    <property type="entry name" value="AhpD-like"/>
    <property type="match status" value="1"/>
</dbReference>
<dbReference type="NCBIfam" id="TIGR00778">
    <property type="entry name" value="ahpD_dom"/>
    <property type="match status" value="1"/>
</dbReference>
<dbReference type="Proteomes" id="UP001500909">
    <property type="component" value="Unassembled WGS sequence"/>
</dbReference>
<dbReference type="InterPro" id="IPR004675">
    <property type="entry name" value="AhpD_core"/>
</dbReference>
<proteinExistence type="predicted"/>
<gene>
    <name evidence="2" type="ORF">GCM10010361_13610</name>
</gene>
<accession>A0ABP3JE62</accession>
<dbReference type="Gene3D" id="1.20.1290.10">
    <property type="entry name" value="AhpD-like"/>
    <property type="match status" value="1"/>
</dbReference>
<comment type="caution">
    <text evidence="2">The sequence shown here is derived from an EMBL/GenBank/DDBJ whole genome shotgun (WGS) entry which is preliminary data.</text>
</comment>
<dbReference type="Pfam" id="PF02627">
    <property type="entry name" value="CMD"/>
    <property type="match status" value="1"/>
</dbReference>
<feature type="domain" description="Carboxymuconolactone decarboxylase-like" evidence="1">
    <location>
        <begin position="2"/>
        <end position="57"/>
    </location>
</feature>
<evidence type="ECO:0000259" key="1">
    <source>
        <dbReference type="Pfam" id="PF02627"/>
    </source>
</evidence>
<organism evidence="2 3">
    <name type="scientific">Streptomyces olivaceiscleroticus</name>
    <dbReference type="NCBI Taxonomy" id="68245"/>
    <lineage>
        <taxon>Bacteria</taxon>
        <taxon>Bacillati</taxon>
        <taxon>Actinomycetota</taxon>
        <taxon>Actinomycetes</taxon>
        <taxon>Kitasatosporales</taxon>
        <taxon>Streptomycetaceae</taxon>
        <taxon>Streptomyces</taxon>
    </lineage>
</organism>
<dbReference type="PANTHER" id="PTHR35446">
    <property type="entry name" value="SI:CH211-175M2.5"/>
    <property type="match status" value="1"/>
</dbReference>
<name>A0ABP3JE62_9ACTN</name>
<dbReference type="PANTHER" id="PTHR35446:SF2">
    <property type="entry name" value="CARBOXYMUCONOLACTONE DECARBOXYLASE-LIKE DOMAIN-CONTAINING PROTEIN"/>
    <property type="match status" value="1"/>
</dbReference>
<reference evidence="3" key="1">
    <citation type="journal article" date="2019" name="Int. J. Syst. Evol. Microbiol.">
        <title>The Global Catalogue of Microorganisms (GCM) 10K type strain sequencing project: providing services to taxonomists for standard genome sequencing and annotation.</title>
        <authorList>
            <consortium name="The Broad Institute Genomics Platform"/>
            <consortium name="The Broad Institute Genome Sequencing Center for Infectious Disease"/>
            <person name="Wu L."/>
            <person name="Ma J."/>
        </authorList>
    </citation>
    <scope>NUCLEOTIDE SEQUENCE [LARGE SCALE GENOMIC DNA]</scope>
    <source>
        <strain evidence="3">JCM 4805</strain>
    </source>
</reference>
<dbReference type="InterPro" id="IPR029032">
    <property type="entry name" value="AhpD-like"/>
</dbReference>
<sequence>MDRILVELINLRVSQVNGCAYCLNVHTRAALRVGETTQRLGLLAAWRGTKLFTERERGRASEQRRGVL</sequence>
<keyword evidence="3" id="KW-1185">Reference proteome</keyword>
<evidence type="ECO:0000313" key="3">
    <source>
        <dbReference type="Proteomes" id="UP001500909"/>
    </source>
</evidence>
<dbReference type="EMBL" id="BAAABY010000009">
    <property type="protein sequence ID" value="GAA0450826.1"/>
    <property type="molecule type" value="Genomic_DNA"/>
</dbReference>